<evidence type="ECO:0000313" key="2">
    <source>
        <dbReference type="EMBL" id="MFE8702912.1"/>
    </source>
</evidence>
<evidence type="ECO:0000313" key="3">
    <source>
        <dbReference type="Proteomes" id="UP001601059"/>
    </source>
</evidence>
<sequence>MNLLRFIILLISLILLSTNSAIAAPKQLNLLESQLLSFMTGLHVGEPKQAVELWILGVNNRSGAVQYAMLSPSLQKQSRRKFEQTHWVTGQSSPWVSNFRITQVENLSESRMRYTVKYDLETSYANFGSGQKIIIVEKNLEPFREYWFISSITTKYNKWEAFTPAETVLN</sequence>
<evidence type="ECO:0000256" key="1">
    <source>
        <dbReference type="SAM" id="SignalP"/>
    </source>
</evidence>
<comment type="caution">
    <text evidence="2">The sequence shown here is derived from an EMBL/GenBank/DDBJ whole genome shotgun (WGS) entry which is preliminary data.</text>
</comment>
<name>A0ABW6KFG0_9BACI</name>
<dbReference type="Proteomes" id="UP001601059">
    <property type="component" value="Unassembled WGS sequence"/>
</dbReference>
<reference evidence="2 3" key="1">
    <citation type="submission" date="2024-08" db="EMBL/GenBank/DDBJ databases">
        <title>Two novel Cytobacillus novel species.</title>
        <authorList>
            <person name="Liu G."/>
        </authorList>
    </citation>
    <scope>NUCLEOTIDE SEQUENCE [LARGE SCALE GENOMIC DNA]</scope>
    <source>
        <strain evidence="2 3">FJAT-54145</strain>
    </source>
</reference>
<feature type="chain" id="PRO_5046676888" evidence="1">
    <location>
        <begin position="24"/>
        <end position="170"/>
    </location>
</feature>
<accession>A0ABW6KFG0</accession>
<protein>
    <submittedName>
        <fullName evidence="2">Uncharacterized protein</fullName>
    </submittedName>
</protein>
<dbReference type="RefSeq" id="WP_389362995.1">
    <property type="nucleotide sequence ID" value="NZ_JBIACK010000012.1"/>
</dbReference>
<gene>
    <name evidence="2" type="ORF">ACFYKX_20095</name>
</gene>
<keyword evidence="1" id="KW-0732">Signal</keyword>
<keyword evidence="3" id="KW-1185">Reference proteome</keyword>
<organism evidence="2 3">
    <name type="scientific">Cytobacillus spartinae</name>
    <dbReference type="NCBI Taxonomy" id="3299023"/>
    <lineage>
        <taxon>Bacteria</taxon>
        <taxon>Bacillati</taxon>
        <taxon>Bacillota</taxon>
        <taxon>Bacilli</taxon>
        <taxon>Bacillales</taxon>
        <taxon>Bacillaceae</taxon>
        <taxon>Cytobacillus</taxon>
    </lineage>
</organism>
<feature type="signal peptide" evidence="1">
    <location>
        <begin position="1"/>
        <end position="23"/>
    </location>
</feature>
<proteinExistence type="predicted"/>
<dbReference type="EMBL" id="JBIACK010000012">
    <property type="protein sequence ID" value="MFE8702912.1"/>
    <property type="molecule type" value="Genomic_DNA"/>
</dbReference>